<sequence length="69" mass="8016">MLFLCVRVVQKHYEKDNLLAPISETFNILEFASHAKIGRINCSVSKIYRGFIKSVKMNSFLLYQKSSPY</sequence>
<dbReference type="AlphaFoldDB" id="M6C0L6"/>
<proteinExistence type="predicted"/>
<gene>
    <name evidence="1" type="ORF">LEP1GSC016_2467</name>
</gene>
<protein>
    <submittedName>
        <fullName evidence="1">Uncharacterized protein</fullName>
    </submittedName>
</protein>
<accession>M6C0L6</accession>
<dbReference type="EMBL" id="ANMU01000126">
    <property type="protein sequence ID" value="EMJ79670.1"/>
    <property type="molecule type" value="Genomic_DNA"/>
</dbReference>
<evidence type="ECO:0000313" key="2">
    <source>
        <dbReference type="Proteomes" id="UP000011873"/>
    </source>
</evidence>
<organism evidence="1 2">
    <name type="scientific">Leptospira borgpetersenii serovar Hardjo-bovis str. Sponselee</name>
    <dbReference type="NCBI Taxonomy" id="1303729"/>
    <lineage>
        <taxon>Bacteria</taxon>
        <taxon>Pseudomonadati</taxon>
        <taxon>Spirochaetota</taxon>
        <taxon>Spirochaetia</taxon>
        <taxon>Leptospirales</taxon>
        <taxon>Leptospiraceae</taxon>
        <taxon>Leptospira</taxon>
    </lineage>
</organism>
<name>M6C0L6_LEPBO</name>
<comment type="caution">
    <text evidence="1">The sequence shown here is derived from an EMBL/GenBank/DDBJ whole genome shotgun (WGS) entry which is preliminary data.</text>
</comment>
<reference evidence="1 2" key="1">
    <citation type="submission" date="2013-01" db="EMBL/GenBank/DDBJ databases">
        <authorList>
            <person name="Harkins D.M."/>
            <person name="Durkin A.S."/>
            <person name="Brinkac L.M."/>
            <person name="Haft D.H."/>
            <person name="Selengut J.D."/>
            <person name="Sanka R."/>
            <person name="DePew J."/>
            <person name="Purushe J."/>
            <person name="Galloway R.L."/>
            <person name="Vinetz J.M."/>
            <person name="Sutton G.G."/>
            <person name="Nierman W.C."/>
            <person name="Fouts D.E."/>
        </authorList>
    </citation>
    <scope>NUCLEOTIDE SEQUENCE [LARGE SCALE GENOMIC DNA]</scope>
    <source>
        <strain evidence="1 2">Sponselee CDC</strain>
    </source>
</reference>
<evidence type="ECO:0000313" key="1">
    <source>
        <dbReference type="EMBL" id="EMJ79670.1"/>
    </source>
</evidence>
<dbReference type="Proteomes" id="UP000011873">
    <property type="component" value="Unassembled WGS sequence"/>
</dbReference>